<keyword evidence="15" id="KW-0675">Receptor</keyword>
<evidence type="ECO:0000256" key="2">
    <source>
        <dbReference type="ARBA" id="ARBA00022475"/>
    </source>
</evidence>
<gene>
    <name evidence="15" type="primary">DDR2_0</name>
    <name evidence="16" type="synonym">DDR2_1</name>
    <name evidence="15" type="ORF">c6_g1_i1</name>
    <name evidence="16" type="ORF">c6_g1_i2</name>
</gene>
<organism evidence="15">
    <name type="scientific">Bactrocera latifrons</name>
    <name type="common">Malaysian fruit fly</name>
    <name type="synonym">Chaetodacus latifrons</name>
    <dbReference type="NCBI Taxonomy" id="174628"/>
    <lineage>
        <taxon>Eukaryota</taxon>
        <taxon>Metazoa</taxon>
        <taxon>Ecdysozoa</taxon>
        <taxon>Arthropoda</taxon>
        <taxon>Hexapoda</taxon>
        <taxon>Insecta</taxon>
        <taxon>Pterygota</taxon>
        <taxon>Neoptera</taxon>
        <taxon>Endopterygota</taxon>
        <taxon>Diptera</taxon>
        <taxon>Brachycera</taxon>
        <taxon>Muscomorpha</taxon>
        <taxon>Tephritoidea</taxon>
        <taxon>Tephritidae</taxon>
        <taxon>Bactrocera</taxon>
        <taxon>Bactrocera</taxon>
    </lineage>
</organism>
<dbReference type="Gene3D" id="2.60.120.260">
    <property type="entry name" value="Galactose-binding domain-like"/>
    <property type="match status" value="1"/>
</dbReference>
<evidence type="ECO:0000256" key="9">
    <source>
        <dbReference type="ARBA" id="ARBA00023157"/>
    </source>
</evidence>
<dbReference type="GO" id="GO:0005886">
    <property type="term" value="C:plasma membrane"/>
    <property type="evidence" value="ECO:0007669"/>
    <property type="project" value="UniProtKB-SubCell"/>
</dbReference>
<evidence type="ECO:0000256" key="4">
    <source>
        <dbReference type="ARBA" id="ARBA00022729"/>
    </source>
</evidence>
<feature type="transmembrane region" description="Helical" evidence="13">
    <location>
        <begin position="508"/>
        <end position="532"/>
    </location>
</feature>
<evidence type="ECO:0000256" key="12">
    <source>
        <dbReference type="SAM" id="MobiDB-lite"/>
    </source>
</evidence>
<sequence>MLTTTSHTTATTTLSTLSSRNSKSHYHHLHQHSSHPRNNTNTRNMFSQQCLSSRNYNYRLLQIALLCTVALQFVPLAYSFDVATCHQPLGMESGAITDAQITASSAHDTGFVGPQHARLKTDNNGGAWCPKHMVSNALKDYLQVDLLQTHVITAIRTQGRYGKGQGQEYTEAYVLEYWRPGFTKWQRWKNTQGKEILSGNINTYSEVENLLQPIIFASKIRIYPYGQYDRTVCLRAEIVGCPWEEGIVSYSIPKGVQRGMEVDLSDKTYDGYEQGDRFVDGLGQLVDGQKGKDNFRTDIHGFGKGYEWIGWRNDTPDLNGKPVEIIFEFDTLRNFSAIILHTNNMFTKDVQVFVRAKVFFSIGGRHFSGEPVQFSYMPDTVMDHARDVTIKLHHRVGRYLKINLYFAVKWIMLSEISFISVPAVGNFTDESEQRATLPQDTREYPLQSNDYHHGQKNGLGKMGTMNGGGGSGMNDGSMGAAAGAGLGYNNGPQLIAPRPIDQEPSEKFSIGIVIVILTVIIIFLVGAIFCIVTRTKRARGSNVLDAFQYSFNPNTLGGNVDKHRPNGGGIKGSVDDNDSIGKNSLYHEPFNVNMYTSGVNGYAAVNDLQCNMTPDYTDVPEGGYAVPHMQDYMPATKMSMAGGGVVGGYVNVRRTPPPPLSAIFPRPPSVPPPPMEKYYATTAIFKPIKGPSGGSNCGTVGSNSGGGSSTHKSGSSVGKCGSNSGISSSSEHNNYDDGMGTMNSQSTAPMLNAYNGGGGGGGGSGATAESTASNAKMLPDFLSDGPIIHSSQRLADVAVGLPSNSIGSPDDPPISSQLSRLRIENDRLQRELNDARIALNEQTRRANDLERQLQASELQQLQQHRLEELQTTERVDSLTERSKRTRTNAAAATGATSQNHVIKLKQQLAKLTSELETLRHENEMLREEGAVGGFNVPYCDRARPFVSDASGGGGAASVDAAAGAAAGVRAGTVGRPSRTQQFSRDLLRAASNAENNLRQLLAGVDNLRQMAADIENSEIRVGYDVSPDLFSDFLDDCDDYEDYSDGPTL</sequence>
<name>A0A0K8UQU3_BACLA</name>
<reference evidence="15" key="1">
    <citation type="submission" date="2015-06" db="EMBL/GenBank/DDBJ databases">
        <authorList>
            <person name="Hoefler B.C."/>
            <person name="Straight P.D."/>
        </authorList>
    </citation>
    <scope>NUCLEOTIDE SEQUENCE</scope>
</reference>
<keyword evidence="11" id="KW-0175">Coiled coil</keyword>
<dbReference type="EMBL" id="GDHF01023363">
    <property type="protein sequence ID" value="JAI28951.1"/>
    <property type="molecule type" value="Transcribed_RNA"/>
</dbReference>
<keyword evidence="10" id="KW-0325">Glycoprotein</keyword>
<dbReference type="OrthoDB" id="6071166at2759"/>
<evidence type="ECO:0000256" key="11">
    <source>
        <dbReference type="SAM" id="Coils"/>
    </source>
</evidence>
<keyword evidence="6" id="KW-0067">ATP-binding</keyword>
<feature type="region of interest" description="Disordered" evidence="12">
    <location>
        <begin position="696"/>
        <end position="771"/>
    </location>
</feature>
<keyword evidence="7 13" id="KW-1133">Transmembrane helix</keyword>
<feature type="coiled-coil region" evidence="11">
    <location>
        <begin position="901"/>
        <end position="928"/>
    </location>
</feature>
<keyword evidence="4" id="KW-0732">Signal</keyword>
<dbReference type="FunFam" id="2.60.120.260:FF:000130">
    <property type="entry name" value="Discoidin domain-containing receptor 2"/>
    <property type="match status" value="1"/>
</dbReference>
<dbReference type="SMART" id="SM00231">
    <property type="entry name" value="FA58C"/>
    <property type="match status" value="1"/>
</dbReference>
<feature type="coiled-coil region" evidence="11">
    <location>
        <begin position="990"/>
        <end position="1017"/>
    </location>
</feature>
<evidence type="ECO:0000256" key="8">
    <source>
        <dbReference type="ARBA" id="ARBA00023136"/>
    </source>
</evidence>
<feature type="compositionally biased region" description="Basic residues" evidence="12">
    <location>
        <begin position="22"/>
        <end position="35"/>
    </location>
</feature>
<evidence type="ECO:0000313" key="16">
    <source>
        <dbReference type="EMBL" id="JAI38231.1"/>
    </source>
</evidence>
<feature type="compositionally biased region" description="Low complexity" evidence="12">
    <location>
        <begin position="1"/>
        <end position="19"/>
    </location>
</feature>
<dbReference type="EMBL" id="GDHF01014083">
    <property type="protein sequence ID" value="JAI38231.1"/>
    <property type="molecule type" value="Transcribed_RNA"/>
</dbReference>
<dbReference type="InterPro" id="IPR000421">
    <property type="entry name" value="FA58C"/>
</dbReference>
<keyword evidence="8 13" id="KW-0472">Membrane</keyword>
<dbReference type="Pfam" id="PF21114">
    <property type="entry name" value="DDR1-2_DS-like"/>
    <property type="match status" value="1"/>
</dbReference>
<feature type="region of interest" description="Disordered" evidence="12">
    <location>
        <begin position="1"/>
        <end position="43"/>
    </location>
</feature>
<evidence type="ECO:0000256" key="7">
    <source>
        <dbReference type="ARBA" id="ARBA00022989"/>
    </source>
</evidence>
<dbReference type="GeneID" id="108977474"/>
<protein>
    <submittedName>
        <fullName evidence="15">Discoidin domain-containing receptor 2</fullName>
    </submittedName>
</protein>
<comment type="subcellular location">
    <subcellularLocation>
        <location evidence="1">Cell membrane</location>
        <topology evidence="1">Single-pass type I membrane protein</topology>
    </subcellularLocation>
</comment>
<dbReference type="Gene3D" id="2.60.120.1190">
    <property type="match status" value="1"/>
</dbReference>
<keyword evidence="9" id="KW-1015">Disulfide bond</keyword>
<dbReference type="Pfam" id="PF00754">
    <property type="entry name" value="F5_F8_type_C"/>
    <property type="match status" value="1"/>
</dbReference>
<evidence type="ECO:0000256" key="6">
    <source>
        <dbReference type="ARBA" id="ARBA00022840"/>
    </source>
</evidence>
<dbReference type="PROSITE" id="PS50022">
    <property type="entry name" value="FA58C_3"/>
    <property type="match status" value="1"/>
</dbReference>
<dbReference type="PROSITE" id="PS01285">
    <property type="entry name" value="FA58C_1"/>
    <property type="match status" value="1"/>
</dbReference>
<keyword evidence="3 13" id="KW-0812">Transmembrane</keyword>
<evidence type="ECO:0000313" key="15">
    <source>
        <dbReference type="EMBL" id="JAI28951.1"/>
    </source>
</evidence>
<dbReference type="CDD" id="cd00057">
    <property type="entry name" value="FA58C"/>
    <property type="match status" value="1"/>
</dbReference>
<proteinExistence type="predicted"/>
<dbReference type="GO" id="GO:0005524">
    <property type="term" value="F:ATP binding"/>
    <property type="evidence" value="ECO:0007669"/>
    <property type="project" value="UniProtKB-KW"/>
</dbReference>
<feature type="compositionally biased region" description="Low complexity" evidence="12">
    <location>
        <begin position="709"/>
        <end position="730"/>
    </location>
</feature>
<feature type="region of interest" description="Disordered" evidence="12">
    <location>
        <begin position="874"/>
        <end position="894"/>
    </location>
</feature>
<dbReference type="FunFam" id="2.60.120.1190:FF:000003">
    <property type="entry name" value="Discoidin domain-containing receptor 2"/>
    <property type="match status" value="1"/>
</dbReference>
<keyword evidence="2" id="KW-1003">Cell membrane</keyword>
<feature type="compositionally biased region" description="Gly residues" evidence="12">
    <location>
        <begin position="755"/>
        <end position="765"/>
    </location>
</feature>
<evidence type="ECO:0000256" key="3">
    <source>
        <dbReference type="ARBA" id="ARBA00022692"/>
    </source>
</evidence>
<feature type="domain" description="F5/8 type C" evidence="14">
    <location>
        <begin position="85"/>
        <end position="241"/>
    </location>
</feature>
<keyword evidence="5" id="KW-0547">Nucleotide-binding</keyword>
<dbReference type="PANTHER" id="PTHR24543">
    <property type="entry name" value="MULTICOPPER OXIDASE-RELATED"/>
    <property type="match status" value="1"/>
</dbReference>
<dbReference type="InterPro" id="IPR048525">
    <property type="entry name" value="DDR1-2_DS-like"/>
</dbReference>
<dbReference type="PANTHER" id="PTHR24543:SF291">
    <property type="entry name" value="SMOKE ALARM, ISOFORM D"/>
    <property type="match status" value="1"/>
</dbReference>
<feature type="coiled-coil region" evidence="11">
    <location>
        <begin position="818"/>
        <end position="859"/>
    </location>
</feature>
<dbReference type="PROSITE" id="PS01286">
    <property type="entry name" value="FA58C_2"/>
    <property type="match status" value="1"/>
</dbReference>
<evidence type="ECO:0000259" key="14">
    <source>
        <dbReference type="PROSITE" id="PS50022"/>
    </source>
</evidence>
<dbReference type="SUPFAM" id="SSF49785">
    <property type="entry name" value="Galactose-binding domain-like"/>
    <property type="match status" value="1"/>
</dbReference>
<accession>A0A0K8UQU3</accession>
<dbReference type="InterPro" id="IPR008979">
    <property type="entry name" value="Galactose-bd-like_sf"/>
</dbReference>
<dbReference type="AlphaFoldDB" id="A0A0K8UQU3"/>
<evidence type="ECO:0000256" key="1">
    <source>
        <dbReference type="ARBA" id="ARBA00004251"/>
    </source>
</evidence>
<evidence type="ECO:0000256" key="10">
    <source>
        <dbReference type="ARBA" id="ARBA00023180"/>
    </source>
</evidence>
<evidence type="ECO:0000256" key="5">
    <source>
        <dbReference type="ARBA" id="ARBA00022741"/>
    </source>
</evidence>
<evidence type="ECO:0000256" key="13">
    <source>
        <dbReference type="SAM" id="Phobius"/>
    </source>
</evidence>